<reference evidence="3 4" key="1">
    <citation type="submission" date="2019-06" db="EMBL/GenBank/DDBJ databases">
        <title>Metagenome assembled Genome of Spiribacter salinus SL48-SHIP from the microbial mat of Salt Lake 48 (Novosibirsk region, Russia).</title>
        <authorList>
            <person name="Shipova A."/>
            <person name="Rozanov A.S."/>
            <person name="Bryanskaya A.V."/>
            <person name="Peltek S.E."/>
        </authorList>
    </citation>
    <scope>NUCLEOTIDE SEQUENCE [LARGE SCALE GENOMIC DNA]</scope>
    <source>
        <strain evidence="3">SL48-SHIP-2</strain>
    </source>
</reference>
<comment type="caution">
    <text evidence="3">The sequence shown here is derived from an EMBL/GenBank/DDBJ whole genome shotgun (WGS) entry which is preliminary data.</text>
</comment>
<feature type="compositionally biased region" description="Basic and acidic residues" evidence="1">
    <location>
        <begin position="199"/>
        <end position="213"/>
    </location>
</feature>
<feature type="region of interest" description="Disordered" evidence="1">
    <location>
        <begin position="568"/>
        <end position="589"/>
    </location>
</feature>
<feature type="region of interest" description="Disordered" evidence="1">
    <location>
        <begin position="183"/>
        <end position="392"/>
    </location>
</feature>
<evidence type="ECO:0000313" key="4">
    <source>
        <dbReference type="Proteomes" id="UP000315400"/>
    </source>
</evidence>
<name>A0A540VW36_9GAMM</name>
<evidence type="ECO:0000313" key="3">
    <source>
        <dbReference type="EMBL" id="TQF00897.1"/>
    </source>
</evidence>
<dbReference type="Proteomes" id="UP000315400">
    <property type="component" value="Unassembled WGS sequence"/>
</dbReference>
<dbReference type="EMBL" id="VIFK01000003">
    <property type="protein sequence ID" value="TQF00897.1"/>
    <property type="molecule type" value="Genomic_DNA"/>
</dbReference>
<keyword evidence="2" id="KW-1133">Transmembrane helix</keyword>
<feature type="region of interest" description="Disordered" evidence="1">
    <location>
        <begin position="617"/>
        <end position="659"/>
    </location>
</feature>
<evidence type="ECO:0000256" key="2">
    <source>
        <dbReference type="SAM" id="Phobius"/>
    </source>
</evidence>
<proteinExistence type="predicted"/>
<sequence length="849" mass="90279">MSKPDFALTLSFEGIGLLLRNDTVWNRVGDVPLDVSDLQGALDLLRKTAAQITDAPLHVKLVLPDEQVKYLRISDPGGGREVQEAAVKAALDGATPYSLEELSYDWTELNGELTIAAVAHETLEEAETFTRENGFDPVYFAAAPEAGTFGGEPFFGETEFARTHSDRFGKIERDTQAIIIDGVARPPEPESPDPVEEAAPVKDTSEPSRKDAPEEPTSDEGATNHAETSEDEEAPVSSEDTASESPAPLTFASRRADEDPGAVPALSGVTRHEPHAAAPTITPGSAVSQETPLTDPGEPVDADETKHDQSVDDLVISADATDPLMARATESLREPDPDTAETESGATSFFSRRSKDRGSEERPASLMPGLRNPKAATVPAPPPNVIPPATSEKERLTIFGARKPENPEAGKSVRNKPRFLGLVLTAVLLLFLIGVGAWAAIFVDDGLSGFFGRDDTRAVELPAETGDDLQIEGEEAMAPDPGARLAALGTEPEPLDETATRPEPAPAPSMTLQDVQEKYAITGIWALAPAAPPMPAVESGEDFYLPSIDPAIEPQDALALPELASLPSDGGLDRQSNPAAPGQTFAFDDRGLVEATDEGTLSPDGHMVFAGKPAVFPTDLPERSEASSAEDLARGERLSDLRPRARPSDLAETNERANLGGLSRSELARIRPKLRPPSAEAVAQAVREQEEEKQASIPQTPGAVTIALPESGADTPDLDSNATPQAVATSVKPRNRPSDISRIVERAEQNQQAVRTAAAPATVAPDIPSQASVAKQATVRNAINLRRVNLIGVYGKPSNRRALVRLSSGRYKKVKVGDRVDGGRVSAIGDGELLYQKNGRSVTLKMPRG</sequence>
<dbReference type="AlphaFoldDB" id="A0A540VW36"/>
<keyword evidence="2" id="KW-0812">Transmembrane</keyword>
<feature type="compositionally biased region" description="Polar residues" evidence="1">
    <location>
        <begin position="342"/>
        <end position="351"/>
    </location>
</feature>
<evidence type="ECO:0008006" key="5">
    <source>
        <dbReference type="Google" id="ProtNLM"/>
    </source>
</evidence>
<feature type="compositionally biased region" description="Polar residues" evidence="1">
    <location>
        <begin position="282"/>
        <end position="292"/>
    </location>
</feature>
<dbReference type="InterPro" id="IPR043129">
    <property type="entry name" value="ATPase_NBD"/>
</dbReference>
<feature type="compositionally biased region" description="Polar residues" evidence="1">
    <location>
        <begin position="718"/>
        <end position="728"/>
    </location>
</feature>
<feature type="compositionally biased region" description="Basic and acidic residues" evidence="1">
    <location>
        <begin position="620"/>
        <end position="655"/>
    </location>
</feature>
<organism evidence="3 4">
    <name type="scientific">Spiribacter salinus</name>
    <dbReference type="NCBI Taxonomy" id="1335746"/>
    <lineage>
        <taxon>Bacteria</taxon>
        <taxon>Pseudomonadati</taxon>
        <taxon>Pseudomonadota</taxon>
        <taxon>Gammaproteobacteria</taxon>
        <taxon>Chromatiales</taxon>
        <taxon>Ectothiorhodospiraceae</taxon>
        <taxon>Spiribacter</taxon>
    </lineage>
</organism>
<evidence type="ECO:0000256" key="1">
    <source>
        <dbReference type="SAM" id="MobiDB-lite"/>
    </source>
</evidence>
<gene>
    <name evidence="3" type="ORF">FKY71_01220</name>
</gene>
<accession>A0A540VW36</accession>
<feature type="region of interest" description="Disordered" evidence="1">
    <location>
        <begin position="687"/>
        <end position="736"/>
    </location>
</feature>
<dbReference type="SUPFAM" id="SSF53067">
    <property type="entry name" value="Actin-like ATPase domain"/>
    <property type="match status" value="1"/>
</dbReference>
<keyword evidence="2" id="KW-0472">Membrane</keyword>
<feature type="transmembrane region" description="Helical" evidence="2">
    <location>
        <begin position="419"/>
        <end position="443"/>
    </location>
</feature>
<protein>
    <recommendedName>
        <fullName evidence="5">Type IV pilus biogenesis</fullName>
    </recommendedName>
</protein>